<dbReference type="InterPro" id="IPR003601">
    <property type="entry name" value="Topo_IA_2"/>
</dbReference>
<dbReference type="CDD" id="cd03362">
    <property type="entry name" value="TOPRIM_TopoIA_TopoIII"/>
    <property type="match status" value="1"/>
</dbReference>
<evidence type="ECO:0000313" key="15">
    <source>
        <dbReference type="Proteomes" id="UP000223749"/>
    </source>
</evidence>
<evidence type="ECO:0000259" key="13">
    <source>
        <dbReference type="PROSITE" id="PS52039"/>
    </source>
</evidence>
<dbReference type="GO" id="GO:0003917">
    <property type="term" value="F:DNA topoisomerase type I (single strand cut, ATP-independent) activity"/>
    <property type="evidence" value="ECO:0007669"/>
    <property type="project" value="UniProtKB-EC"/>
</dbReference>
<proteinExistence type="inferred from homology"/>
<evidence type="ECO:0000313" key="14">
    <source>
        <dbReference type="EMBL" id="ATP56595.1"/>
    </source>
</evidence>
<dbReference type="InterPro" id="IPR013825">
    <property type="entry name" value="Topo_IA_cen_sub2"/>
</dbReference>
<dbReference type="EMBL" id="CP024091">
    <property type="protein sequence ID" value="ATP56595.1"/>
    <property type="molecule type" value="Genomic_DNA"/>
</dbReference>
<dbReference type="GO" id="GO:0003677">
    <property type="term" value="F:DNA binding"/>
    <property type="evidence" value="ECO:0007669"/>
    <property type="project" value="UniProtKB-KW"/>
</dbReference>
<evidence type="ECO:0000256" key="6">
    <source>
        <dbReference type="ARBA" id="ARBA00023125"/>
    </source>
</evidence>
<accession>A0A2D1U4R7</accession>
<keyword evidence="15" id="KW-1185">Reference proteome</keyword>
<dbReference type="InterPro" id="IPR013824">
    <property type="entry name" value="Topo_IA_cen_sub1"/>
</dbReference>
<dbReference type="GO" id="GO:0006281">
    <property type="term" value="P:DNA repair"/>
    <property type="evidence" value="ECO:0007669"/>
    <property type="project" value="TreeGrafter"/>
</dbReference>
<evidence type="ECO:0000256" key="8">
    <source>
        <dbReference type="ARBA" id="ARBA00030003"/>
    </source>
</evidence>
<protein>
    <recommendedName>
        <fullName evidence="3">DNA topoisomerase</fullName>
        <ecNumber evidence="3">5.6.2.1</ecNumber>
    </recommendedName>
    <alternativeName>
        <fullName evidence="11">Omega-protein</fullName>
    </alternativeName>
    <alternativeName>
        <fullName evidence="10">Relaxing enzyme</fullName>
    </alternativeName>
    <alternativeName>
        <fullName evidence="8">Swivelase</fullName>
    </alternativeName>
    <alternativeName>
        <fullName evidence="9">Untwisting enzyme</fullName>
    </alternativeName>
</protein>
<keyword evidence="7 14" id="KW-0413">Isomerase</keyword>
<dbReference type="Proteomes" id="UP000223749">
    <property type="component" value="Chromosome"/>
</dbReference>
<evidence type="ECO:0000259" key="12">
    <source>
        <dbReference type="PROSITE" id="PS50880"/>
    </source>
</evidence>
<dbReference type="GO" id="GO:0046872">
    <property type="term" value="F:metal ion binding"/>
    <property type="evidence" value="ECO:0007669"/>
    <property type="project" value="UniProtKB-KW"/>
</dbReference>
<dbReference type="SMART" id="SM00437">
    <property type="entry name" value="TOP1Ac"/>
    <property type="match status" value="1"/>
</dbReference>
<evidence type="ECO:0000256" key="1">
    <source>
        <dbReference type="ARBA" id="ARBA00000213"/>
    </source>
</evidence>
<evidence type="ECO:0000256" key="5">
    <source>
        <dbReference type="ARBA" id="ARBA00023029"/>
    </source>
</evidence>
<dbReference type="InterPro" id="IPR013826">
    <property type="entry name" value="Topo_IA_cen_sub3"/>
</dbReference>
<dbReference type="Gene3D" id="1.10.290.10">
    <property type="entry name" value="Topoisomerase I, domain 4"/>
    <property type="match status" value="1"/>
</dbReference>
<dbReference type="PROSITE" id="PS52039">
    <property type="entry name" value="TOPO_IA_2"/>
    <property type="match status" value="1"/>
</dbReference>
<dbReference type="PANTHER" id="PTHR11390">
    <property type="entry name" value="PROKARYOTIC DNA TOPOISOMERASE"/>
    <property type="match status" value="1"/>
</dbReference>
<dbReference type="InterPro" id="IPR000380">
    <property type="entry name" value="Topo_IA"/>
</dbReference>
<dbReference type="Gene3D" id="1.10.460.10">
    <property type="entry name" value="Topoisomerase I, domain 2"/>
    <property type="match status" value="1"/>
</dbReference>
<organism evidence="14 15">
    <name type="scientific">Pedobacter ginsengisoli</name>
    <dbReference type="NCBI Taxonomy" id="363852"/>
    <lineage>
        <taxon>Bacteria</taxon>
        <taxon>Pseudomonadati</taxon>
        <taxon>Bacteroidota</taxon>
        <taxon>Sphingobacteriia</taxon>
        <taxon>Sphingobacteriales</taxon>
        <taxon>Sphingobacteriaceae</taxon>
        <taxon>Pedobacter</taxon>
    </lineage>
</organism>
<keyword evidence="6" id="KW-0238">DNA-binding</keyword>
<dbReference type="PRINTS" id="PR00417">
    <property type="entry name" value="PRTPISMRASEI"/>
</dbReference>
<dbReference type="PANTHER" id="PTHR11390:SF21">
    <property type="entry name" value="DNA TOPOISOMERASE 3-ALPHA"/>
    <property type="match status" value="1"/>
</dbReference>
<dbReference type="AlphaFoldDB" id="A0A2D1U4R7"/>
<dbReference type="InterPro" id="IPR023405">
    <property type="entry name" value="Topo_IA_core_domain"/>
</dbReference>
<dbReference type="InterPro" id="IPR006171">
    <property type="entry name" value="TOPRIM_dom"/>
</dbReference>
<evidence type="ECO:0000256" key="2">
    <source>
        <dbReference type="ARBA" id="ARBA00009446"/>
    </source>
</evidence>
<evidence type="ECO:0000256" key="10">
    <source>
        <dbReference type="ARBA" id="ARBA00032235"/>
    </source>
</evidence>
<dbReference type="KEGG" id="pgs:CPT03_08970"/>
<evidence type="ECO:0000256" key="4">
    <source>
        <dbReference type="ARBA" id="ARBA00022723"/>
    </source>
</evidence>
<evidence type="ECO:0000256" key="11">
    <source>
        <dbReference type="ARBA" id="ARBA00032877"/>
    </source>
</evidence>
<dbReference type="RefSeq" id="WP_099438537.1">
    <property type="nucleotide sequence ID" value="NZ_CP024091.1"/>
</dbReference>
<dbReference type="Pfam" id="PF01131">
    <property type="entry name" value="Topoisom_bac"/>
    <property type="match status" value="1"/>
</dbReference>
<evidence type="ECO:0000256" key="3">
    <source>
        <dbReference type="ARBA" id="ARBA00012891"/>
    </source>
</evidence>
<evidence type="ECO:0000256" key="9">
    <source>
        <dbReference type="ARBA" id="ARBA00031985"/>
    </source>
</evidence>
<dbReference type="Gene3D" id="2.70.20.10">
    <property type="entry name" value="Topoisomerase I, domain 3"/>
    <property type="match status" value="1"/>
</dbReference>
<feature type="domain" description="Toprim" evidence="12">
    <location>
        <begin position="1"/>
        <end position="141"/>
    </location>
</feature>
<comment type="catalytic activity">
    <reaction evidence="1">
        <text>ATP-independent breakage of single-stranded DNA, followed by passage and rejoining.</text>
        <dbReference type="EC" id="5.6.2.1"/>
    </reaction>
</comment>
<dbReference type="EC" id="5.6.2.1" evidence="3"/>
<evidence type="ECO:0000256" key="7">
    <source>
        <dbReference type="ARBA" id="ARBA00023235"/>
    </source>
</evidence>
<gene>
    <name evidence="14" type="ORF">CPT03_08970</name>
</gene>
<dbReference type="InterPro" id="IPR034144">
    <property type="entry name" value="TOPRIM_TopoIII"/>
</dbReference>
<dbReference type="Pfam" id="PF01751">
    <property type="entry name" value="Toprim"/>
    <property type="match status" value="1"/>
</dbReference>
<dbReference type="SUPFAM" id="SSF56712">
    <property type="entry name" value="Prokaryotic type I DNA topoisomerase"/>
    <property type="match status" value="1"/>
</dbReference>
<feature type="domain" description="Topo IA-type catalytic" evidence="13">
    <location>
        <begin position="158"/>
        <end position="598"/>
    </location>
</feature>
<dbReference type="SMART" id="SM00493">
    <property type="entry name" value="TOPRIM"/>
    <property type="match status" value="1"/>
</dbReference>
<keyword evidence="4" id="KW-0479">Metal-binding</keyword>
<sequence>MKIVIAEKPSVARELAKVFGATAKKDGYIEGKGYSFTWAFGHLLQLAPPQEYGFIGWRRQHLPMLPKKFKLGIRKIKTKDGLVEDPGVRKQLDIIKKLFDEATEIIVATDAGREGELIFRYIYYFLKCKKPFKRLWISSQTDEAIKEGFRNLKPGTDYDTLFNSAHCRSESDWLVGMNATQALSISAGARSVLSLGRVQTPTLAMICSRFLEIKNFVPQLYYQLAIQLDKDGQLFKAISVNNFDKKEEAEELFAKIKDTTSGFSNGGKILTVEAKPRKEPPPLLHDLSSLQQEANKRKGFTADQTLNLLQGLYESKLVTYPRTGSRYIGDDVYANVPNLIDKLKVHKDFGKQAEFLLTVPLNKRSVNAKKVTDHHAILPTGESPYQLSGDKQAIYDMVVGRMLEAFHQECVKEITKITIESGSVFMANGTVIRSAGWRSVFNESDDDKKDEENPSLPKVKVGEELPVVNKALLEKQTKPKPLYNEASLLKALETSGKDIEDEELRYAMKDSGLGTPATRAAIIETLINRDYIVREKRNLVPTTKGLAVYDVVKDQKIAQAELTGQWEKRLEEIRSGASVADFKAEITDYTRTITNELLQSGTGLAEKFAKEEKPVEKVS</sequence>
<dbReference type="GO" id="GO:0006310">
    <property type="term" value="P:DNA recombination"/>
    <property type="evidence" value="ECO:0007669"/>
    <property type="project" value="TreeGrafter"/>
</dbReference>
<dbReference type="InterPro" id="IPR003602">
    <property type="entry name" value="Topo_IA_DNA-bd_dom"/>
</dbReference>
<keyword evidence="5" id="KW-0799">Topoisomerase</keyword>
<dbReference type="PROSITE" id="PS50880">
    <property type="entry name" value="TOPRIM"/>
    <property type="match status" value="1"/>
</dbReference>
<dbReference type="GO" id="GO:0006265">
    <property type="term" value="P:DNA topological change"/>
    <property type="evidence" value="ECO:0007669"/>
    <property type="project" value="InterPro"/>
</dbReference>
<dbReference type="CDD" id="cd00186">
    <property type="entry name" value="TOP1Ac"/>
    <property type="match status" value="1"/>
</dbReference>
<dbReference type="InterPro" id="IPR005738">
    <property type="entry name" value="TopoIII"/>
</dbReference>
<comment type="similarity">
    <text evidence="2">Belongs to the type IA topoisomerase family.</text>
</comment>
<dbReference type="GO" id="GO:0043597">
    <property type="term" value="C:cytoplasmic replication fork"/>
    <property type="evidence" value="ECO:0007669"/>
    <property type="project" value="TreeGrafter"/>
</dbReference>
<name>A0A2D1U4R7_9SPHI</name>
<dbReference type="OrthoDB" id="9803554at2"/>
<dbReference type="NCBIfam" id="TIGR01056">
    <property type="entry name" value="topB"/>
    <property type="match status" value="1"/>
</dbReference>
<dbReference type="Gene3D" id="3.40.50.140">
    <property type="match status" value="1"/>
</dbReference>
<reference evidence="14 15" key="1">
    <citation type="submission" date="2017-10" db="EMBL/GenBank/DDBJ databases">
        <title>Whole genome of Pedobacter ginsengisoli T01R-27 isolated from tomato rhizosphere.</title>
        <authorList>
            <person name="Weon H.-Y."/>
            <person name="Lee S.A."/>
            <person name="Sang M.K."/>
            <person name="Song J."/>
        </authorList>
    </citation>
    <scope>NUCLEOTIDE SEQUENCE [LARGE SCALE GENOMIC DNA]</scope>
    <source>
        <strain evidence="14 15">T01R-27</strain>
    </source>
</reference>
<dbReference type="InterPro" id="IPR013497">
    <property type="entry name" value="Topo_IA_cen"/>
</dbReference>
<dbReference type="SMART" id="SM00436">
    <property type="entry name" value="TOP1Bc"/>
    <property type="match status" value="1"/>
</dbReference>